<dbReference type="KEGG" id="sgm:GCM10017557_04990"/>
<evidence type="ECO:0008006" key="4">
    <source>
        <dbReference type="Google" id="ProtNLM"/>
    </source>
</evidence>
<name>A0A7G1NVC5_9ACTN</name>
<dbReference type="Pfam" id="PF04314">
    <property type="entry name" value="PCuAC"/>
    <property type="match status" value="1"/>
</dbReference>
<reference evidence="2 3" key="1">
    <citation type="journal article" date="2014" name="Int. J. Syst. Evol. Microbiol.">
        <title>Complete genome sequence of Corynebacterium casei LMG S-19264T (=DSM 44701T), isolated from a smear-ripened cheese.</title>
        <authorList>
            <consortium name="US DOE Joint Genome Institute (JGI-PGF)"/>
            <person name="Walter F."/>
            <person name="Albersmeier A."/>
            <person name="Kalinowski J."/>
            <person name="Ruckert C."/>
        </authorList>
    </citation>
    <scope>NUCLEOTIDE SEQUENCE [LARGE SCALE GENOMIC DNA]</scope>
    <source>
        <strain evidence="2 3">JCM 4677</strain>
    </source>
</reference>
<dbReference type="Gene3D" id="2.60.40.1890">
    <property type="entry name" value="PCu(A)C copper chaperone"/>
    <property type="match status" value="1"/>
</dbReference>
<keyword evidence="1" id="KW-0732">Signal</keyword>
<sequence>MPRRTPSTPFKDALRSVAAPLGACCAALVLLTAYTSTGAAGDAPPRITVGSARIVAVPAGFGSTAAYFEIRNTGPSKDTLLYADSTELGVSVLRRSERRTGAGRVYPVRAVDVPAGGTVRMAPGSLRVMILDPPELRAGQTLPYNLWFRESGRVTVEATVTEGTR</sequence>
<accession>A0A7G1NVC5</accession>
<dbReference type="InterPro" id="IPR007410">
    <property type="entry name" value="LpqE-like"/>
</dbReference>
<dbReference type="PANTHER" id="PTHR36302">
    <property type="entry name" value="BLR7088 PROTEIN"/>
    <property type="match status" value="1"/>
</dbReference>
<protein>
    <recommendedName>
        <fullName evidence="4">Copper chaperone PCu(A)C</fullName>
    </recommendedName>
</protein>
<evidence type="ECO:0000313" key="3">
    <source>
        <dbReference type="Proteomes" id="UP000516444"/>
    </source>
</evidence>
<organism evidence="2 3">
    <name type="scientific">Streptomyces aurantiacus</name>
    <dbReference type="NCBI Taxonomy" id="47760"/>
    <lineage>
        <taxon>Bacteria</taxon>
        <taxon>Bacillati</taxon>
        <taxon>Actinomycetota</taxon>
        <taxon>Actinomycetes</taxon>
        <taxon>Kitasatosporales</taxon>
        <taxon>Streptomycetaceae</taxon>
        <taxon>Streptomyces</taxon>
        <taxon>Streptomyces aurantiacus group</taxon>
    </lineage>
</organism>
<evidence type="ECO:0000256" key="1">
    <source>
        <dbReference type="SAM" id="SignalP"/>
    </source>
</evidence>
<gene>
    <name evidence="2" type="ORF">GCM10017557_04990</name>
</gene>
<dbReference type="SUPFAM" id="SSF110087">
    <property type="entry name" value="DR1885-like metal-binding protein"/>
    <property type="match status" value="1"/>
</dbReference>
<feature type="chain" id="PRO_5028854741" description="Copper chaperone PCu(A)C" evidence="1">
    <location>
        <begin position="40"/>
        <end position="165"/>
    </location>
</feature>
<dbReference type="PANTHER" id="PTHR36302:SF1">
    <property type="entry name" value="COPPER CHAPERONE PCU(A)C"/>
    <property type="match status" value="1"/>
</dbReference>
<proteinExistence type="predicted"/>
<dbReference type="Proteomes" id="UP000516444">
    <property type="component" value="Chromosome"/>
</dbReference>
<dbReference type="InterPro" id="IPR058248">
    <property type="entry name" value="Lxx211020-like"/>
</dbReference>
<evidence type="ECO:0000313" key="2">
    <source>
        <dbReference type="EMBL" id="BCL25640.1"/>
    </source>
</evidence>
<feature type="signal peptide" evidence="1">
    <location>
        <begin position="1"/>
        <end position="39"/>
    </location>
</feature>
<dbReference type="EMBL" id="AP023440">
    <property type="protein sequence ID" value="BCL25640.1"/>
    <property type="molecule type" value="Genomic_DNA"/>
</dbReference>
<dbReference type="InterPro" id="IPR036182">
    <property type="entry name" value="PCuAC_sf"/>
</dbReference>
<keyword evidence="3" id="KW-1185">Reference proteome</keyword>
<dbReference type="AlphaFoldDB" id="A0A7G1NVC5"/>